<dbReference type="Proteomes" id="UP000589626">
    <property type="component" value="Unassembled WGS sequence"/>
</dbReference>
<sequence>MRARVTRQAASYLLAYPDQALLDRVPLLRDALAEQGVDGLDAFLDHLEGTPLRELERQYVEVFDLSRRHALYLSYWTDGDTRRRGEVLARFKAAYRACGFVVDTSGELPDYLPMVLEFAAIADPEVGETILREYRPSLELLRIGLEEDGAPYAEVVAAVCATLPGASPADRAAVQAMVGGPPTEFVGLEPYDPRLLPMANSGGERP</sequence>
<dbReference type="NCBIfam" id="TIGR00684">
    <property type="entry name" value="narJ"/>
    <property type="match status" value="1"/>
</dbReference>
<dbReference type="GO" id="GO:0016530">
    <property type="term" value="F:metallochaperone activity"/>
    <property type="evidence" value="ECO:0007669"/>
    <property type="project" value="TreeGrafter"/>
</dbReference>
<dbReference type="Gene3D" id="1.10.3480.10">
    <property type="entry name" value="TorD-like"/>
    <property type="match status" value="1"/>
</dbReference>
<dbReference type="GO" id="GO:0051131">
    <property type="term" value="P:chaperone-mediated protein complex assembly"/>
    <property type="evidence" value="ECO:0007669"/>
    <property type="project" value="InterPro"/>
</dbReference>
<evidence type="ECO:0000313" key="3">
    <source>
        <dbReference type="Proteomes" id="UP000589626"/>
    </source>
</evidence>
<dbReference type="InterPro" id="IPR020945">
    <property type="entry name" value="DMSO/NO3_reduct_chaperone"/>
</dbReference>
<dbReference type="AlphaFoldDB" id="A0A7W4Z3X4"/>
<dbReference type="RefSeq" id="WP_183595463.1">
    <property type="nucleotide sequence ID" value="NZ_JACHWR010000009.1"/>
</dbReference>
<dbReference type="PANTHER" id="PTHR43680">
    <property type="entry name" value="NITRATE REDUCTASE MOLYBDENUM COFACTOR ASSEMBLY CHAPERONE"/>
    <property type="match status" value="1"/>
</dbReference>
<dbReference type="InterPro" id="IPR003765">
    <property type="entry name" value="NO3_reductase_chaperone_NarJ"/>
</dbReference>
<dbReference type="EMBL" id="JACHWR010000009">
    <property type="protein sequence ID" value="MBB3045467.1"/>
    <property type="molecule type" value="Genomic_DNA"/>
</dbReference>
<protein>
    <submittedName>
        <fullName evidence="2">Nitrate reductase delta subunit</fullName>
    </submittedName>
</protein>
<gene>
    <name evidence="2" type="ORF">FHU40_005324</name>
</gene>
<name>A0A7W4Z3X4_9ACTN</name>
<accession>A0A7W4Z3X4</accession>
<reference evidence="2 3" key="1">
    <citation type="submission" date="2020-08" db="EMBL/GenBank/DDBJ databases">
        <title>Sequencing the genomes of 1000 actinobacteria strains.</title>
        <authorList>
            <person name="Klenk H.-P."/>
        </authorList>
    </citation>
    <scope>NUCLEOTIDE SEQUENCE [LARGE SCALE GENOMIC DNA]</scope>
    <source>
        <strain evidence="2 3">DSM 105498</strain>
    </source>
</reference>
<dbReference type="GO" id="GO:0042128">
    <property type="term" value="P:nitrate assimilation"/>
    <property type="evidence" value="ECO:0007669"/>
    <property type="project" value="UniProtKB-KW"/>
</dbReference>
<keyword evidence="1" id="KW-0534">Nitrate assimilation</keyword>
<organism evidence="2 3">
    <name type="scientific">Nocardioides soli</name>
    <dbReference type="NCBI Taxonomy" id="1036020"/>
    <lineage>
        <taxon>Bacteria</taxon>
        <taxon>Bacillati</taxon>
        <taxon>Actinomycetota</taxon>
        <taxon>Actinomycetes</taxon>
        <taxon>Propionibacteriales</taxon>
        <taxon>Nocardioidaceae</taxon>
        <taxon>Nocardioides</taxon>
    </lineage>
</organism>
<evidence type="ECO:0000256" key="1">
    <source>
        <dbReference type="ARBA" id="ARBA00023063"/>
    </source>
</evidence>
<dbReference type="SUPFAM" id="SSF89155">
    <property type="entry name" value="TorD-like"/>
    <property type="match status" value="1"/>
</dbReference>
<keyword evidence="3" id="KW-1185">Reference proteome</keyword>
<comment type="caution">
    <text evidence="2">The sequence shown here is derived from an EMBL/GenBank/DDBJ whole genome shotgun (WGS) entry which is preliminary data.</text>
</comment>
<evidence type="ECO:0000313" key="2">
    <source>
        <dbReference type="EMBL" id="MBB3045467.1"/>
    </source>
</evidence>
<dbReference type="PANTHER" id="PTHR43680:SF2">
    <property type="entry name" value="NITRATE REDUCTASE MOLYBDENUM COFACTOR ASSEMBLY CHAPERONE NARJ"/>
    <property type="match status" value="1"/>
</dbReference>
<dbReference type="Pfam" id="PF02613">
    <property type="entry name" value="Nitrate_red_del"/>
    <property type="match status" value="1"/>
</dbReference>
<dbReference type="GO" id="GO:0051082">
    <property type="term" value="F:unfolded protein binding"/>
    <property type="evidence" value="ECO:0007669"/>
    <property type="project" value="InterPro"/>
</dbReference>
<dbReference type="InterPro" id="IPR036411">
    <property type="entry name" value="TorD-like_sf"/>
</dbReference>
<proteinExistence type="predicted"/>